<name>A0ABW7GZW8_9BURK</name>
<dbReference type="RefSeq" id="WP_394385181.1">
    <property type="nucleotide sequence ID" value="NZ_JBIGIB010000003.1"/>
</dbReference>
<gene>
    <name evidence="1" type="ORF">ACG01O_12950</name>
</gene>
<reference evidence="1 2" key="1">
    <citation type="submission" date="2024-08" db="EMBL/GenBank/DDBJ databases">
        <authorList>
            <person name="Lu H."/>
        </authorList>
    </citation>
    <scope>NUCLEOTIDE SEQUENCE [LARGE SCALE GENOMIC DNA]</scope>
    <source>
        <strain evidence="1 2">BYS87W</strain>
    </source>
</reference>
<keyword evidence="2" id="KW-1185">Reference proteome</keyword>
<dbReference type="Proteomes" id="UP001606303">
    <property type="component" value="Unassembled WGS sequence"/>
</dbReference>
<comment type="caution">
    <text evidence="1">The sequence shown here is derived from an EMBL/GenBank/DDBJ whole genome shotgun (WGS) entry which is preliminary data.</text>
</comment>
<dbReference type="EMBL" id="JBIGIB010000003">
    <property type="protein sequence ID" value="MFG6467524.1"/>
    <property type="molecule type" value="Genomic_DNA"/>
</dbReference>
<protein>
    <submittedName>
        <fullName evidence="1">Uncharacterized protein</fullName>
    </submittedName>
</protein>
<proteinExistence type="predicted"/>
<organism evidence="1 2">
    <name type="scientific">Pelomonas baiyunensis</name>
    <dbReference type="NCBI Taxonomy" id="3299026"/>
    <lineage>
        <taxon>Bacteria</taxon>
        <taxon>Pseudomonadati</taxon>
        <taxon>Pseudomonadota</taxon>
        <taxon>Betaproteobacteria</taxon>
        <taxon>Burkholderiales</taxon>
        <taxon>Sphaerotilaceae</taxon>
        <taxon>Roseateles</taxon>
    </lineage>
</organism>
<evidence type="ECO:0000313" key="1">
    <source>
        <dbReference type="EMBL" id="MFG6467524.1"/>
    </source>
</evidence>
<accession>A0ABW7GZW8</accession>
<sequence>MARLAGLNATENPEANFIADQIDAFIMDGPHQESQNRLSRLHNSGFPSKPKIPQSLVMKISHFEHLKAHDAHL</sequence>
<evidence type="ECO:0000313" key="2">
    <source>
        <dbReference type="Proteomes" id="UP001606303"/>
    </source>
</evidence>